<dbReference type="AlphaFoldDB" id="A0A8S4PZ07"/>
<feature type="domain" description="Major facilitator superfamily (MFS) profile" evidence="7">
    <location>
        <begin position="98"/>
        <end position="508"/>
    </location>
</feature>
<feature type="transmembrane region" description="Helical" evidence="6">
    <location>
        <begin position="482"/>
        <end position="503"/>
    </location>
</feature>
<dbReference type="SUPFAM" id="SSF103473">
    <property type="entry name" value="MFS general substrate transporter"/>
    <property type="match status" value="1"/>
</dbReference>
<comment type="subcellular location">
    <subcellularLocation>
        <location evidence="1">Membrane</location>
        <topology evidence="1">Multi-pass membrane protein</topology>
    </subcellularLocation>
</comment>
<dbReference type="PANTHER" id="PTHR10924:SF4">
    <property type="entry name" value="GH15861P"/>
    <property type="match status" value="1"/>
</dbReference>
<feature type="transmembrane region" description="Helical" evidence="6">
    <location>
        <begin position="166"/>
        <end position="186"/>
    </location>
</feature>
<keyword evidence="4 6" id="KW-0472">Membrane</keyword>
<dbReference type="GO" id="GO:0020037">
    <property type="term" value="F:heme binding"/>
    <property type="evidence" value="ECO:0007669"/>
    <property type="project" value="TreeGrafter"/>
</dbReference>
<sequence>MESNLSKDGESEFKKKLSIQCADSILNDEDSHKQGENSPQQYENSLKSDEKSLLCRRNSPQLSNHSSNEHMMDDDNNEKHNTCNDDGTDDMIANLEPLVQDNGITQNKQWLQLSIIGNIIHRYYNSSIPGTGHQQQMAIDWLSMVFMLAYVILVFPAAWLLSHKGIRVTVVLGAAINMLGAWIKCASVDRGRFWTLMLAQTVTSTAGALILGVPSRIAAVWFGPNEVSTATSLGVFGSQLGDASGFLIPPMVVKNDENINVVGDYLRHMFWGTAAVTSLVFLLVIIVYRASPPHPPSQARAHVVASDNQSTHIQSIVKMLKHPGFVLLMIAYGINTGCYVAIATLLNPIIIGQFEGEEVNAGRIGLTIVLSGLIGSIVAGVWLDKTKIYKWTTVGINFLSMISMIVFTVVLLYSGRIWAVFMAAFLLGFFMTGYIPVGYEFAVEITYPEPEGTSAGILNFSAQIFGVLLTLLMSALMTKVSTLVACLTLASALLVGTILTLLIQSELKRQKVEQIYKDTGELENLNLNTHHHPTIHESHA</sequence>
<feature type="transmembrane region" description="Helical" evidence="6">
    <location>
        <begin position="395"/>
        <end position="413"/>
    </location>
</feature>
<dbReference type="OrthoDB" id="422206at2759"/>
<evidence type="ECO:0000256" key="1">
    <source>
        <dbReference type="ARBA" id="ARBA00004141"/>
    </source>
</evidence>
<accession>A0A8S4PZ07</accession>
<keyword evidence="2 6" id="KW-0812">Transmembrane</keyword>
<dbReference type="PROSITE" id="PS50850">
    <property type="entry name" value="MFS"/>
    <property type="match status" value="1"/>
</dbReference>
<evidence type="ECO:0000256" key="6">
    <source>
        <dbReference type="SAM" id="Phobius"/>
    </source>
</evidence>
<dbReference type="InterPro" id="IPR020846">
    <property type="entry name" value="MFS_dom"/>
</dbReference>
<evidence type="ECO:0000256" key="4">
    <source>
        <dbReference type="ARBA" id="ARBA00023136"/>
    </source>
</evidence>
<dbReference type="Pfam" id="PF07690">
    <property type="entry name" value="MFS_1"/>
    <property type="match status" value="1"/>
</dbReference>
<feature type="transmembrane region" description="Helical" evidence="6">
    <location>
        <begin position="269"/>
        <end position="288"/>
    </location>
</feature>
<feature type="compositionally biased region" description="Basic and acidic residues" evidence="5">
    <location>
        <begin position="67"/>
        <end position="83"/>
    </location>
</feature>
<dbReference type="EMBL" id="CAIIXF020000011">
    <property type="protein sequence ID" value="CAH1799530.1"/>
    <property type="molecule type" value="Genomic_DNA"/>
</dbReference>
<keyword evidence="3 6" id="KW-1133">Transmembrane helix</keyword>
<comment type="caution">
    <text evidence="8">The sequence shown here is derived from an EMBL/GenBank/DDBJ whole genome shotgun (WGS) entry which is preliminary data.</text>
</comment>
<dbReference type="CDD" id="cd17398">
    <property type="entry name" value="MFS_FLVCR_like"/>
    <property type="match status" value="1"/>
</dbReference>
<feature type="transmembrane region" description="Helical" evidence="6">
    <location>
        <begin position="455"/>
        <end position="476"/>
    </location>
</feature>
<protein>
    <recommendedName>
        <fullName evidence="7">Major facilitator superfamily (MFS) profile domain-containing protein</fullName>
    </recommendedName>
</protein>
<feature type="compositionally biased region" description="Polar residues" evidence="5">
    <location>
        <begin position="36"/>
        <end position="45"/>
    </location>
</feature>
<reference evidence="8" key="1">
    <citation type="submission" date="2022-03" db="EMBL/GenBank/DDBJ databases">
        <authorList>
            <person name="Martin C."/>
        </authorList>
    </citation>
    <scope>NUCLEOTIDE SEQUENCE</scope>
</reference>
<proteinExistence type="predicted"/>
<dbReference type="GO" id="GO:0097037">
    <property type="term" value="P:heme export"/>
    <property type="evidence" value="ECO:0007669"/>
    <property type="project" value="TreeGrafter"/>
</dbReference>
<evidence type="ECO:0000256" key="5">
    <source>
        <dbReference type="SAM" id="MobiDB-lite"/>
    </source>
</evidence>
<dbReference type="InterPro" id="IPR036259">
    <property type="entry name" value="MFS_trans_sf"/>
</dbReference>
<evidence type="ECO:0000313" key="8">
    <source>
        <dbReference type="EMBL" id="CAH1799530.1"/>
    </source>
</evidence>
<name>A0A8S4PZ07_OWEFU</name>
<dbReference type="GO" id="GO:0015232">
    <property type="term" value="F:heme transmembrane transporter activity"/>
    <property type="evidence" value="ECO:0007669"/>
    <property type="project" value="TreeGrafter"/>
</dbReference>
<evidence type="ECO:0000256" key="2">
    <source>
        <dbReference type="ARBA" id="ARBA00022692"/>
    </source>
</evidence>
<evidence type="ECO:0000256" key="3">
    <source>
        <dbReference type="ARBA" id="ARBA00022989"/>
    </source>
</evidence>
<keyword evidence="9" id="KW-1185">Reference proteome</keyword>
<evidence type="ECO:0000313" key="9">
    <source>
        <dbReference type="Proteomes" id="UP000749559"/>
    </source>
</evidence>
<gene>
    <name evidence="8" type="ORF">OFUS_LOCUS23533</name>
</gene>
<dbReference type="InterPro" id="IPR049680">
    <property type="entry name" value="FLVCR1-2_SLC49-like"/>
</dbReference>
<feature type="transmembrane region" description="Helical" evidence="6">
    <location>
        <begin position="325"/>
        <end position="351"/>
    </location>
</feature>
<organism evidence="8 9">
    <name type="scientific">Owenia fusiformis</name>
    <name type="common">Polychaete worm</name>
    <dbReference type="NCBI Taxonomy" id="6347"/>
    <lineage>
        <taxon>Eukaryota</taxon>
        <taxon>Metazoa</taxon>
        <taxon>Spiralia</taxon>
        <taxon>Lophotrochozoa</taxon>
        <taxon>Annelida</taxon>
        <taxon>Polychaeta</taxon>
        <taxon>Sedentaria</taxon>
        <taxon>Canalipalpata</taxon>
        <taxon>Sabellida</taxon>
        <taxon>Oweniida</taxon>
        <taxon>Oweniidae</taxon>
        <taxon>Owenia</taxon>
    </lineage>
</organism>
<feature type="region of interest" description="Disordered" evidence="5">
    <location>
        <begin position="25"/>
        <end position="86"/>
    </location>
</feature>
<dbReference type="PANTHER" id="PTHR10924">
    <property type="entry name" value="MAJOR FACILITATOR SUPERFAMILY PROTEIN-RELATED"/>
    <property type="match status" value="1"/>
</dbReference>
<dbReference type="GO" id="GO:0016020">
    <property type="term" value="C:membrane"/>
    <property type="evidence" value="ECO:0007669"/>
    <property type="project" value="UniProtKB-SubCell"/>
</dbReference>
<dbReference type="Gene3D" id="1.20.1250.20">
    <property type="entry name" value="MFS general substrate transporter like domains"/>
    <property type="match status" value="1"/>
</dbReference>
<dbReference type="Proteomes" id="UP000749559">
    <property type="component" value="Unassembled WGS sequence"/>
</dbReference>
<feature type="transmembrane region" description="Helical" evidence="6">
    <location>
        <begin position="141"/>
        <end position="160"/>
    </location>
</feature>
<feature type="transmembrane region" description="Helical" evidence="6">
    <location>
        <begin position="419"/>
        <end position="443"/>
    </location>
</feature>
<dbReference type="InterPro" id="IPR011701">
    <property type="entry name" value="MFS"/>
</dbReference>
<feature type="transmembrane region" description="Helical" evidence="6">
    <location>
        <begin position="363"/>
        <end position="383"/>
    </location>
</feature>
<feature type="transmembrane region" description="Helical" evidence="6">
    <location>
        <begin position="193"/>
        <end position="213"/>
    </location>
</feature>
<evidence type="ECO:0000259" key="7">
    <source>
        <dbReference type="PROSITE" id="PS50850"/>
    </source>
</evidence>